<protein>
    <submittedName>
        <fullName evidence="1">Uncharacterized protein</fullName>
    </submittedName>
</protein>
<accession>A0A0F9M1W4</accession>
<gene>
    <name evidence="1" type="ORF">LCGC14_1145140</name>
</gene>
<proteinExistence type="predicted"/>
<dbReference type="AlphaFoldDB" id="A0A0F9M1W4"/>
<sequence length="82" mass="9935">MRQWLISKIPTWLLHYWVWRNWRLVCSGHPRYAYCIEADVELNCRGLQVVFGPEKPFGVPEWLAKEPESFGYKDEPDDRRLR</sequence>
<organism evidence="1">
    <name type="scientific">marine sediment metagenome</name>
    <dbReference type="NCBI Taxonomy" id="412755"/>
    <lineage>
        <taxon>unclassified sequences</taxon>
        <taxon>metagenomes</taxon>
        <taxon>ecological metagenomes</taxon>
    </lineage>
</organism>
<comment type="caution">
    <text evidence="1">The sequence shown here is derived from an EMBL/GenBank/DDBJ whole genome shotgun (WGS) entry which is preliminary data.</text>
</comment>
<dbReference type="EMBL" id="LAZR01005465">
    <property type="protein sequence ID" value="KKM99708.1"/>
    <property type="molecule type" value="Genomic_DNA"/>
</dbReference>
<reference evidence="1" key="1">
    <citation type="journal article" date="2015" name="Nature">
        <title>Complex archaea that bridge the gap between prokaryotes and eukaryotes.</title>
        <authorList>
            <person name="Spang A."/>
            <person name="Saw J.H."/>
            <person name="Jorgensen S.L."/>
            <person name="Zaremba-Niedzwiedzka K."/>
            <person name="Martijn J."/>
            <person name="Lind A.E."/>
            <person name="van Eijk R."/>
            <person name="Schleper C."/>
            <person name="Guy L."/>
            <person name="Ettema T.J."/>
        </authorList>
    </citation>
    <scope>NUCLEOTIDE SEQUENCE</scope>
</reference>
<name>A0A0F9M1W4_9ZZZZ</name>
<evidence type="ECO:0000313" key="1">
    <source>
        <dbReference type="EMBL" id="KKM99708.1"/>
    </source>
</evidence>